<evidence type="ECO:0000256" key="2">
    <source>
        <dbReference type="ARBA" id="ARBA00010231"/>
    </source>
</evidence>
<dbReference type="InterPro" id="IPR036900">
    <property type="entry name" value="A-D-PHexomutase_C_sf"/>
</dbReference>
<feature type="domain" description="Alpha-D-phosphohexomutase alpha/beta/alpha" evidence="11">
    <location>
        <begin position="259"/>
        <end position="347"/>
    </location>
</feature>
<evidence type="ECO:0000256" key="6">
    <source>
        <dbReference type="ARBA" id="ARBA00023235"/>
    </source>
</evidence>
<evidence type="ECO:0000256" key="7">
    <source>
        <dbReference type="RuleBase" id="RU004326"/>
    </source>
</evidence>
<evidence type="ECO:0000256" key="1">
    <source>
        <dbReference type="ARBA" id="ARBA00001946"/>
    </source>
</evidence>
<keyword evidence="4 7" id="KW-0479">Metal-binding</keyword>
<keyword evidence="3" id="KW-0597">Phosphoprotein</keyword>
<organism evidence="12 13">
    <name type="scientific">Paragemmobacter aquarius</name>
    <dbReference type="NCBI Taxonomy" id="2169400"/>
    <lineage>
        <taxon>Bacteria</taxon>
        <taxon>Pseudomonadati</taxon>
        <taxon>Pseudomonadota</taxon>
        <taxon>Alphaproteobacteria</taxon>
        <taxon>Rhodobacterales</taxon>
        <taxon>Paracoccaceae</taxon>
        <taxon>Paragemmobacter</taxon>
    </lineage>
</organism>
<dbReference type="GO" id="GO:0004615">
    <property type="term" value="F:phosphomannomutase activity"/>
    <property type="evidence" value="ECO:0007669"/>
    <property type="project" value="TreeGrafter"/>
</dbReference>
<dbReference type="GO" id="GO:0005829">
    <property type="term" value="C:cytosol"/>
    <property type="evidence" value="ECO:0007669"/>
    <property type="project" value="TreeGrafter"/>
</dbReference>
<evidence type="ECO:0000256" key="3">
    <source>
        <dbReference type="ARBA" id="ARBA00022553"/>
    </source>
</evidence>
<accession>A0A2S0URZ7</accession>
<name>A0A2S0URZ7_9RHOB</name>
<comment type="cofactor">
    <cofactor evidence="1">
        <name>Mg(2+)</name>
        <dbReference type="ChEBI" id="CHEBI:18420"/>
    </cofactor>
</comment>
<dbReference type="Pfam" id="PF02879">
    <property type="entry name" value="PGM_PMM_II"/>
    <property type="match status" value="1"/>
</dbReference>
<proteinExistence type="inferred from homology"/>
<dbReference type="GO" id="GO:0009252">
    <property type="term" value="P:peptidoglycan biosynthetic process"/>
    <property type="evidence" value="ECO:0007669"/>
    <property type="project" value="TreeGrafter"/>
</dbReference>
<feature type="domain" description="Alpha-D-phosphohexomutase alpha/beta/alpha" evidence="9">
    <location>
        <begin position="4"/>
        <end position="124"/>
    </location>
</feature>
<dbReference type="RefSeq" id="WP_108437382.1">
    <property type="nucleotide sequence ID" value="NZ_CP028919.1"/>
</dbReference>
<keyword evidence="5 7" id="KW-0460">Magnesium</keyword>
<keyword evidence="6" id="KW-0413">Isomerase</keyword>
<dbReference type="GO" id="GO:0006048">
    <property type="term" value="P:UDP-N-acetylglucosamine biosynthetic process"/>
    <property type="evidence" value="ECO:0007669"/>
    <property type="project" value="TreeGrafter"/>
</dbReference>
<evidence type="ECO:0000256" key="5">
    <source>
        <dbReference type="ARBA" id="ARBA00022842"/>
    </source>
</evidence>
<evidence type="ECO:0000313" key="13">
    <source>
        <dbReference type="Proteomes" id="UP000244496"/>
    </source>
</evidence>
<dbReference type="AlphaFoldDB" id="A0A2S0URZ7"/>
<geneLocation type="plasmid" evidence="12">
    <name>unnamed1</name>
</geneLocation>
<sequence length="461" mass="47782">MAPKFGTSGLRGLVVELTPDLVADYIRAFLAACPVGSGLFVARDLRDSSPAIADVVIETARAEGISVTDCGPVPTPALALAAMGAGAAAVMVTGSHIPADRNGLKFYVPQGEITKADEAAILAALGRTPRKGDAASLTGNKTAGAEWVARYLTGFGAAALTGLRVGVWSHSAVSRDMLSQAMRALGAEAVEVGRSDVFIAIDTEAVPQDTRKAIRHWVIGHGLDALVSTDGDGDRPLLADETGTVVPGDILGQITARQVGADTVVTPVTSNGGAELSGHFNRVVRTKVGSPFVIAGMEQAQGRVAGYEANGGFVLGFDARCPGPLPRLMTRDSLLPLVAVLVAGRAQGGISRLIAQEPLRVTLSDRIENIDTQRSQDMIAALQERADLREAFLHGLGLIAAGVDLRDGLRMNATGGEVVHLRPSGNAPELRIYVESASHESAGHLMNSARASLCAMLGLSG</sequence>
<dbReference type="Pfam" id="PF02880">
    <property type="entry name" value="PGM_PMM_III"/>
    <property type="match status" value="1"/>
</dbReference>
<dbReference type="OrthoDB" id="9803322at2"/>
<dbReference type="GO" id="GO:0000287">
    <property type="term" value="F:magnesium ion binding"/>
    <property type="evidence" value="ECO:0007669"/>
    <property type="project" value="InterPro"/>
</dbReference>
<dbReference type="InterPro" id="IPR005843">
    <property type="entry name" value="A-D-PHexomutase_C"/>
</dbReference>
<evidence type="ECO:0000259" key="9">
    <source>
        <dbReference type="Pfam" id="PF02878"/>
    </source>
</evidence>
<dbReference type="Gene3D" id="3.40.120.10">
    <property type="entry name" value="Alpha-D-Glucose-1,6-Bisphosphate, subunit A, domain 3"/>
    <property type="match status" value="3"/>
</dbReference>
<dbReference type="Pfam" id="PF02878">
    <property type="entry name" value="PGM_PMM_I"/>
    <property type="match status" value="1"/>
</dbReference>
<dbReference type="InterPro" id="IPR016055">
    <property type="entry name" value="A-D-PHexomutase_a/b/a-I/II/III"/>
</dbReference>
<protein>
    <submittedName>
        <fullName evidence="12">Phosphomannomutase</fullName>
    </submittedName>
</protein>
<dbReference type="InterPro" id="IPR005845">
    <property type="entry name" value="A-D-PHexomutase_a/b/a-II"/>
</dbReference>
<keyword evidence="13" id="KW-1185">Reference proteome</keyword>
<dbReference type="SUPFAM" id="SSF55957">
    <property type="entry name" value="Phosphoglucomutase, C-terminal domain"/>
    <property type="match status" value="1"/>
</dbReference>
<dbReference type="Proteomes" id="UP000244496">
    <property type="component" value="Plasmid unnamed1"/>
</dbReference>
<dbReference type="PANTHER" id="PTHR42946">
    <property type="entry name" value="PHOSPHOHEXOSE MUTASE"/>
    <property type="match status" value="1"/>
</dbReference>
<evidence type="ECO:0000259" key="11">
    <source>
        <dbReference type="Pfam" id="PF02880"/>
    </source>
</evidence>
<dbReference type="InterPro" id="IPR005844">
    <property type="entry name" value="A-D-PHexomutase_a/b/a-I"/>
</dbReference>
<dbReference type="GO" id="GO:0005975">
    <property type="term" value="P:carbohydrate metabolic process"/>
    <property type="evidence" value="ECO:0007669"/>
    <property type="project" value="InterPro"/>
</dbReference>
<comment type="similarity">
    <text evidence="2 7">Belongs to the phosphohexose mutase family.</text>
</comment>
<dbReference type="InterPro" id="IPR016066">
    <property type="entry name" value="A-D-PHexomutase_CS"/>
</dbReference>
<dbReference type="PROSITE" id="PS00710">
    <property type="entry name" value="PGM_PMM"/>
    <property type="match status" value="1"/>
</dbReference>
<evidence type="ECO:0000313" key="12">
    <source>
        <dbReference type="EMBL" id="AWB50577.1"/>
    </source>
</evidence>
<dbReference type="InterPro" id="IPR050060">
    <property type="entry name" value="Phosphoglucosamine_mutase"/>
</dbReference>
<dbReference type="KEGG" id="geh:HYN69_18410"/>
<dbReference type="PANTHER" id="PTHR42946:SF1">
    <property type="entry name" value="PHOSPHOGLUCOMUTASE (ALPHA-D-GLUCOSE-1,6-BISPHOSPHATE-DEPENDENT)"/>
    <property type="match status" value="1"/>
</dbReference>
<feature type="domain" description="Alpha-D-phosphohexomutase alpha/beta/alpha" evidence="10">
    <location>
        <begin position="147"/>
        <end position="243"/>
    </location>
</feature>
<keyword evidence="12" id="KW-0614">Plasmid</keyword>
<evidence type="ECO:0000259" key="8">
    <source>
        <dbReference type="Pfam" id="PF00408"/>
    </source>
</evidence>
<evidence type="ECO:0000256" key="4">
    <source>
        <dbReference type="ARBA" id="ARBA00022723"/>
    </source>
</evidence>
<dbReference type="GO" id="GO:0008966">
    <property type="term" value="F:phosphoglucosamine mutase activity"/>
    <property type="evidence" value="ECO:0007669"/>
    <property type="project" value="TreeGrafter"/>
</dbReference>
<dbReference type="InterPro" id="IPR005846">
    <property type="entry name" value="A-D-PHexomutase_a/b/a-III"/>
</dbReference>
<evidence type="ECO:0000259" key="10">
    <source>
        <dbReference type="Pfam" id="PF02879"/>
    </source>
</evidence>
<dbReference type="Gene3D" id="3.30.310.50">
    <property type="entry name" value="Alpha-D-phosphohexomutase, C-terminal domain"/>
    <property type="match status" value="1"/>
</dbReference>
<reference evidence="12 13" key="1">
    <citation type="submission" date="2018-04" db="EMBL/GenBank/DDBJ databases">
        <title>Genome sequencing of Gemmobacter.</title>
        <authorList>
            <person name="Yi H."/>
            <person name="Baek M.-G."/>
        </authorList>
    </citation>
    <scope>NUCLEOTIDE SEQUENCE [LARGE SCALE GENOMIC DNA]</scope>
    <source>
        <strain evidence="12 13">HYN0069</strain>
        <plasmid evidence="13">Plasmid unnamed1</plasmid>
    </source>
</reference>
<dbReference type="Pfam" id="PF00408">
    <property type="entry name" value="PGM_PMM_IV"/>
    <property type="match status" value="1"/>
</dbReference>
<gene>
    <name evidence="12" type="ORF">HYN69_18410</name>
</gene>
<dbReference type="EMBL" id="CP028919">
    <property type="protein sequence ID" value="AWB50577.1"/>
    <property type="molecule type" value="Genomic_DNA"/>
</dbReference>
<feature type="domain" description="Alpha-D-phosphohexomutase C-terminal" evidence="8">
    <location>
        <begin position="391"/>
        <end position="446"/>
    </location>
</feature>
<dbReference type="SUPFAM" id="SSF53738">
    <property type="entry name" value="Phosphoglucomutase, first 3 domains"/>
    <property type="match status" value="3"/>
</dbReference>